<dbReference type="GO" id="GO:0006457">
    <property type="term" value="P:protein folding"/>
    <property type="evidence" value="ECO:0007669"/>
    <property type="project" value="InterPro"/>
</dbReference>
<keyword evidence="7" id="KW-1185">Reference proteome</keyword>
<dbReference type="Proteomes" id="UP000007100">
    <property type="component" value="Chromosome"/>
</dbReference>
<sequence length="191" mass="20790">MTPPGGATGATDRDARLAPRRIARRQPLRHIRSMTSHRRYGLFLALAAFAALGTAYFAQDVLRMIPCPLCYIERWPWRIAAALGILAAILPRLPARVLIGLAALALFVNVAIAFVHVGAEQHWWKSPLPECNAPPPSFGANLPLRPSASCDAPVFLIPGLPISFATMDLIWSLVVALAASAHIFRDRRSNA</sequence>
<organism evidence="6 7">
    <name type="scientific">Acidiphilium multivorum (strain DSM 11245 / JCM 8867 / NBRC 100883 / AIU 301)</name>
    <dbReference type="NCBI Taxonomy" id="926570"/>
    <lineage>
        <taxon>Bacteria</taxon>
        <taxon>Pseudomonadati</taxon>
        <taxon>Pseudomonadota</taxon>
        <taxon>Alphaproteobacteria</taxon>
        <taxon>Acetobacterales</taxon>
        <taxon>Acidocellaceae</taxon>
        <taxon>Acidiphilium</taxon>
    </lineage>
</organism>
<dbReference type="Gene3D" id="1.20.1550.10">
    <property type="entry name" value="DsbB-like"/>
    <property type="match status" value="1"/>
</dbReference>
<dbReference type="KEGG" id="amv:ACMV_01770"/>
<dbReference type="HOGENOM" id="CLU_098660_0_2_5"/>
<proteinExistence type="predicted"/>
<dbReference type="AlphaFoldDB" id="F0J1T8"/>
<reference evidence="6 7" key="1">
    <citation type="submission" date="2010-12" db="EMBL/GenBank/DDBJ databases">
        <title>Whole genome sequence of Acidiphilium multivorum AIU301.</title>
        <authorList>
            <person name="Narita-Yamada S."/>
            <person name="Nakamura S."/>
            <person name="Ito N."/>
            <person name="Takarada H."/>
            <person name="Katano Y."/>
            <person name="Nakazawa H."/>
            <person name="Hosoyama A."/>
            <person name="Yamada R."/>
            <person name="Fujita N."/>
        </authorList>
    </citation>
    <scope>NUCLEOTIDE SEQUENCE [LARGE SCALE GENOMIC DNA]</scope>
    <source>
        <strain evidence="7">DSM 11245 / JCM 8867 / AIU301</strain>
    </source>
</reference>
<dbReference type="GO" id="GO:0016020">
    <property type="term" value="C:membrane"/>
    <property type="evidence" value="ECO:0007669"/>
    <property type="project" value="UniProtKB-SubCell"/>
</dbReference>
<keyword evidence="3 5" id="KW-1133">Transmembrane helix</keyword>
<keyword evidence="4 5" id="KW-0472">Membrane</keyword>
<accession>F0J1T8</accession>
<dbReference type="EMBL" id="AP012035">
    <property type="protein sequence ID" value="BAJ79524.1"/>
    <property type="molecule type" value="Genomic_DNA"/>
</dbReference>
<dbReference type="GO" id="GO:0015035">
    <property type="term" value="F:protein-disulfide reductase activity"/>
    <property type="evidence" value="ECO:0007669"/>
    <property type="project" value="InterPro"/>
</dbReference>
<keyword evidence="2 5" id="KW-0812">Transmembrane</keyword>
<dbReference type="Pfam" id="PF02600">
    <property type="entry name" value="DsbB"/>
    <property type="match status" value="1"/>
</dbReference>
<dbReference type="InterPro" id="IPR003752">
    <property type="entry name" value="DiS_bond_form_DsbB/BdbC"/>
</dbReference>
<feature type="transmembrane region" description="Helical" evidence="5">
    <location>
        <begin position="162"/>
        <end position="184"/>
    </location>
</feature>
<feature type="transmembrane region" description="Helical" evidence="5">
    <location>
        <begin position="75"/>
        <end position="91"/>
    </location>
</feature>
<dbReference type="SUPFAM" id="SSF158442">
    <property type="entry name" value="DsbB-like"/>
    <property type="match status" value="1"/>
</dbReference>
<protein>
    <recommendedName>
        <fullName evidence="8">Disulfide bond formation protein B</fullName>
    </recommendedName>
</protein>
<dbReference type="InterPro" id="IPR023380">
    <property type="entry name" value="DsbB-like_sf"/>
</dbReference>
<evidence type="ECO:0000256" key="4">
    <source>
        <dbReference type="ARBA" id="ARBA00023136"/>
    </source>
</evidence>
<evidence type="ECO:0008006" key="8">
    <source>
        <dbReference type="Google" id="ProtNLM"/>
    </source>
</evidence>
<evidence type="ECO:0000256" key="5">
    <source>
        <dbReference type="SAM" id="Phobius"/>
    </source>
</evidence>
<gene>
    <name evidence="6" type="ordered locus">ACMV_01770</name>
</gene>
<comment type="subcellular location">
    <subcellularLocation>
        <location evidence="1">Membrane</location>
        <topology evidence="1">Multi-pass membrane protein</topology>
    </subcellularLocation>
</comment>
<evidence type="ECO:0000313" key="7">
    <source>
        <dbReference type="Proteomes" id="UP000007100"/>
    </source>
</evidence>
<feature type="transmembrane region" description="Helical" evidence="5">
    <location>
        <begin position="40"/>
        <end position="59"/>
    </location>
</feature>
<evidence type="ECO:0000313" key="6">
    <source>
        <dbReference type="EMBL" id="BAJ79524.1"/>
    </source>
</evidence>
<evidence type="ECO:0000256" key="2">
    <source>
        <dbReference type="ARBA" id="ARBA00022692"/>
    </source>
</evidence>
<name>F0J1T8_ACIMA</name>
<evidence type="ECO:0000256" key="3">
    <source>
        <dbReference type="ARBA" id="ARBA00022989"/>
    </source>
</evidence>
<evidence type="ECO:0000256" key="1">
    <source>
        <dbReference type="ARBA" id="ARBA00004141"/>
    </source>
</evidence>
<feature type="transmembrane region" description="Helical" evidence="5">
    <location>
        <begin position="98"/>
        <end position="119"/>
    </location>
</feature>